<dbReference type="InterPro" id="IPR037523">
    <property type="entry name" value="VOC_core"/>
</dbReference>
<gene>
    <name evidence="2" type="ORF">KX928_16700</name>
</gene>
<dbReference type="InterPro" id="IPR004360">
    <property type="entry name" value="Glyas_Fos-R_dOase_dom"/>
</dbReference>
<dbReference type="InterPro" id="IPR050383">
    <property type="entry name" value="GlyoxalaseI/FosfomycinResist"/>
</dbReference>
<dbReference type="AlphaFoldDB" id="A0A9X1FXF0"/>
<name>A0A9X1FXF0_9RHOB</name>
<organism evidence="2 3">
    <name type="scientific">Roseobacter insulae</name>
    <dbReference type="NCBI Taxonomy" id="2859783"/>
    <lineage>
        <taxon>Bacteria</taxon>
        <taxon>Pseudomonadati</taxon>
        <taxon>Pseudomonadota</taxon>
        <taxon>Alphaproteobacteria</taxon>
        <taxon>Rhodobacterales</taxon>
        <taxon>Roseobacteraceae</taxon>
        <taxon>Roseobacter</taxon>
    </lineage>
</organism>
<dbReference type="CDD" id="cd07253">
    <property type="entry name" value="GLOD5"/>
    <property type="match status" value="1"/>
</dbReference>
<evidence type="ECO:0000259" key="1">
    <source>
        <dbReference type="PROSITE" id="PS51819"/>
    </source>
</evidence>
<evidence type="ECO:0000313" key="3">
    <source>
        <dbReference type="Proteomes" id="UP001138661"/>
    </source>
</evidence>
<protein>
    <submittedName>
        <fullName evidence="2">VOC family protein</fullName>
    </submittedName>
</protein>
<dbReference type="Pfam" id="PF00903">
    <property type="entry name" value="Glyoxalase"/>
    <property type="match status" value="1"/>
</dbReference>
<dbReference type="PROSITE" id="PS51819">
    <property type="entry name" value="VOC"/>
    <property type="match status" value="1"/>
</dbReference>
<sequence length="138" mass="15510">MHQSEIQCRVRALDHLVLTVASIPETVRFYTQVLGMRGEQFEATDGTRRWSLLFGQSKINLHQKGREFDPKAAHAHPGTADICLLTDAPLEAWIVHLTTHQVEIEEGPVQRTGARGPITSLYLRDPDKNLIEVSVPAY</sequence>
<dbReference type="PANTHER" id="PTHR21366">
    <property type="entry name" value="GLYOXALASE FAMILY PROTEIN"/>
    <property type="match status" value="1"/>
</dbReference>
<comment type="caution">
    <text evidence="2">The sequence shown here is derived from an EMBL/GenBank/DDBJ whole genome shotgun (WGS) entry which is preliminary data.</text>
</comment>
<evidence type="ECO:0000313" key="2">
    <source>
        <dbReference type="EMBL" id="MBW4709432.1"/>
    </source>
</evidence>
<proteinExistence type="predicted"/>
<dbReference type="RefSeq" id="WP_219504913.1">
    <property type="nucleotide sequence ID" value="NZ_JAHXDN010000004.1"/>
</dbReference>
<dbReference type="PANTHER" id="PTHR21366:SF14">
    <property type="entry name" value="GLYOXALASE DOMAIN-CONTAINING PROTEIN 5"/>
    <property type="match status" value="1"/>
</dbReference>
<accession>A0A9X1FXF0</accession>
<feature type="domain" description="VOC" evidence="1">
    <location>
        <begin position="12"/>
        <end position="136"/>
    </location>
</feature>
<dbReference type="EMBL" id="JAHXDN010000004">
    <property type="protein sequence ID" value="MBW4709432.1"/>
    <property type="molecule type" value="Genomic_DNA"/>
</dbReference>
<dbReference type="Proteomes" id="UP001138661">
    <property type="component" value="Unassembled WGS sequence"/>
</dbReference>
<keyword evidence="3" id="KW-1185">Reference proteome</keyword>
<reference evidence="2" key="1">
    <citation type="submission" date="2021-07" db="EMBL/GenBank/DDBJ databases">
        <title>Roseobacter insulae sp. nov., isolated from a tidal flat.</title>
        <authorList>
            <person name="Park S."/>
            <person name="Yoon J.-H."/>
        </authorList>
    </citation>
    <scope>NUCLEOTIDE SEQUENCE</scope>
    <source>
        <strain evidence="2">YSTF-M11</strain>
    </source>
</reference>